<proteinExistence type="inferred from homology"/>
<keyword evidence="4" id="KW-1185">Reference proteome</keyword>
<dbReference type="EMBL" id="JAATIQ010000006">
    <property type="protein sequence ID" value="KAF4402829.1"/>
    <property type="molecule type" value="Genomic_DNA"/>
</dbReference>
<dbReference type="GO" id="GO:0016020">
    <property type="term" value="C:membrane"/>
    <property type="evidence" value="ECO:0007669"/>
    <property type="project" value="UniProtKB-SubCell"/>
</dbReference>
<comment type="caution">
    <text evidence="3">The sequence shown here is derived from an EMBL/GenBank/DDBJ whole genome shotgun (WGS) entry which is preliminary data.</text>
</comment>
<dbReference type="AlphaFoldDB" id="A0A7J6I741"/>
<sequence length="243" mass="28614">MSRTWSLDWIGLNLVTSRLYKRMVFGYAYPAFECYKVVERNRAQNEELRFWCQYWILVAILSVLERVGDIFISWLPMYGELKLALFIYLWYPKTKGSDYVYDAILRPYVTKHEIDIDHKLLEYRARAWDLALFYWKNCTELGQTAFFQVIQYVAAQSGKFGSHNGTEKNDEQRNRTTNHATSDTMKSKIVQVQPHKETEYVHIVKEFMAEPVKQDGGVAPTTNPEGGLFNQARQRLRRFKPLS</sequence>
<name>A0A7J6I741_CANSA</name>
<comment type="subcellular location">
    <subcellularLocation>
        <location evidence="1">Membrane</location>
        <topology evidence="1">Multi-pass membrane protein</topology>
    </subcellularLocation>
</comment>
<dbReference type="Proteomes" id="UP000583929">
    <property type="component" value="Unassembled WGS sequence"/>
</dbReference>
<comment type="similarity">
    <text evidence="1">Belongs to the DP1 family.</text>
</comment>
<feature type="compositionally biased region" description="Basic and acidic residues" evidence="2">
    <location>
        <begin position="165"/>
        <end position="174"/>
    </location>
</feature>
<reference evidence="3 4" key="1">
    <citation type="journal article" date="2020" name="bioRxiv">
        <title>Sequence and annotation of 42 cannabis genomes reveals extensive copy number variation in cannabinoid synthesis and pathogen resistance genes.</title>
        <authorList>
            <person name="Mckernan K.J."/>
            <person name="Helbert Y."/>
            <person name="Kane L.T."/>
            <person name="Ebling H."/>
            <person name="Zhang L."/>
            <person name="Liu B."/>
            <person name="Eaton Z."/>
            <person name="Mclaughlin S."/>
            <person name="Kingan S."/>
            <person name="Baybayan P."/>
            <person name="Concepcion G."/>
            <person name="Jordan M."/>
            <person name="Riva A."/>
            <person name="Barbazuk W."/>
            <person name="Harkins T."/>
        </authorList>
    </citation>
    <scope>NUCLEOTIDE SEQUENCE [LARGE SCALE GENOMIC DNA]</scope>
    <source>
        <strain evidence="4">cv. Jamaican Lion 4</strain>
        <tissue evidence="3">Leaf</tissue>
    </source>
</reference>
<dbReference type="InterPro" id="IPR004345">
    <property type="entry name" value="TB2_DP1_HVA22"/>
</dbReference>
<dbReference type="Pfam" id="PF03134">
    <property type="entry name" value="TB2_DP1_HVA22"/>
    <property type="match status" value="1"/>
</dbReference>
<feature type="compositionally biased region" description="Basic residues" evidence="2">
    <location>
        <begin position="234"/>
        <end position="243"/>
    </location>
</feature>
<dbReference type="PANTHER" id="PTHR12300:SF162">
    <property type="entry name" value="HVA22-LIKE PROTEIN J"/>
    <property type="match status" value="1"/>
</dbReference>
<evidence type="ECO:0000313" key="3">
    <source>
        <dbReference type="EMBL" id="KAF4402829.1"/>
    </source>
</evidence>
<evidence type="ECO:0000256" key="2">
    <source>
        <dbReference type="SAM" id="MobiDB-lite"/>
    </source>
</evidence>
<gene>
    <name evidence="3" type="ORF">G4B88_010281</name>
</gene>
<evidence type="ECO:0000313" key="4">
    <source>
        <dbReference type="Proteomes" id="UP000583929"/>
    </source>
</evidence>
<feature type="region of interest" description="Disordered" evidence="2">
    <location>
        <begin position="214"/>
        <end position="243"/>
    </location>
</feature>
<feature type="region of interest" description="Disordered" evidence="2">
    <location>
        <begin position="161"/>
        <end position="183"/>
    </location>
</feature>
<evidence type="ECO:0000256" key="1">
    <source>
        <dbReference type="RuleBase" id="RU362006"/>
    </source>
</evidence>
<dbReference type="PANTHER" id="PTHR12300">
    <property type="entry name" value="HVA22-LIKE PROTEINS"/>
    <property type="match status" value="1"/>
</dbReference>
<organism evidence="3 4">
    <name type="scientific">Cannabis sativa</name>
    <name type="common">Hemp</name>
    <name type="synonym">Marijuana</name>
    <dbReference type="NCBI Taxonomy" id="3483"/>
    <lineage>
        <taxon>Eukaryota</taxon>
        <taxon>Viridiplantae</taxon>
        <taxon>Streptophyta</taxon>
        <taxon>Embryophyta</taxon>
        <taxon>Tracheophyta</taxon>
        <taxon>Spermatophyta</taxon>
        <taxon>Magnoliopsida</taxon>
        <taxon>eudicotyledons</taxon>
        <taxon>Gunneridae</taxon>
        <taxon>Pentapetalae</taxon>
        <taxon>rosids</taxon>
        <taxon>fabids</taxon>
        <taxon>Rosales</taxon>
        <taxon>Cannabaceae</taxon>
        <taxon>Cannabis</taxon>
    </lineage>
</organism>
<protein>
    <recommendedName>
        <fullName evidence="1">HVA22-like protein</fullName>
    </recommendedName>
</protein>
<accession>A0A7J6I741</accession>